<proteinExistence type="predicted"/>
<dbReference type="InterPro" id="IPR036278">
    <property type="entry name" value="Sialidase_sf"/>
</dbReference>
<reference evidence="1 2" key="1">
    <citation type="journal article" date="2018" name="PLoS ONE">
        <title>The draft genome of Kipferlia bialata reveals reductive genome evolution in fornicate parasites.</title>
        <authorList>
            <person name="Tanifuji G."/>
            <person name="Takabayashi S."/>
            <person name="Kume K."/>
            <person name="Takagi M."/>
            <person name="Nakayama T."/>
            <person name="Kamikawa R."/>
            <person name="Inagaki Y."/>
            <person name="Hashimoto T."/>
        </authorList>
    </citation>
    <scope>NUCLEOTIDE SEQUENCE [LARGE SCALE GENOMIC DNA]</scope>
    <source>
        <strain evidence="1">NY0173</strain>
    </source>
</reference>
<dbReference type="SUPFAM" id="SSF50939">
    <property type="entry name" value="Sialidases"/>
    <property type="match status" value="1"/>
</dbReference>
<dbReference type="Proteomes" id="UP000265618">
    <property type="component" value="Unassembled WGS sequence"/>
</dbReference>
<evidence type="ECO:0000313" key="2">
    <source>
        <dbReference type="Proteomes" id="UP000265618"/>
    </source>
</evidence>
<dbReference type="AlphaFoldDB" id="A0A9K3CU08"/>
<name>A0A9K3CU08_9EUKA</name>
<comment type="caution">
    <text evidence="1">The sequence shown here is derived from an EMBL/GenBank/DDBJ whole genome shotgun (WGS) entry which is preliminary data.</text>
</comment>
<dbReference type="SUPFAM" id="SSF110296">
    <property type="entry name" value="Oligoxyloglucan reducing end-specific cellobiohydrolase"/>
    <property type="match status" value="1"/>
</dbReference>
<dbReference type="InterPro" id="IPR015943">
    <property type="entry name" value="WD40/YVTN_repeat-like_dom_sf"/>
</dbReference>
<feature type="non-terminal residue" evidence="1">
    <location>
        <position position="1"/>
    </location>
</feature>
<organism evidence="1 2">
    <name type="scientific">Kipferlia bialata</name>
    <dbReference type="NCBI Taxonomy" id="797122"/>
    <lineage>
        <taxon>Eukaryota</taxon>
        <taxon>Metamonada</taxon>
        <taxon>Carpediemonas-like organisms</taxon>
        <taxon>Kipferlia</taxon>
    </lineage>
</organism>
<protein>
    <submittedName>
        <fullName evidence="1">Uncharacterized protein</fullName>
    </submittedName>
</protein>
<evidence type="ECO:0000313" key="1">
    <source>
        <dbReference type="EMBL" id="GIQ81574.1"/>
    </source>
</evidence>
<accession>A0A9K3CU08</accession>
<gene>
    <name evidence="1" type="ORF">KIPB_002553</name>
</gene>
<dbReference type="CDD" id="cd15482">
    <property type="entry name" value="Sialidase_non-viral"/>
    <property type="match status" value="1"/>
</dbReference>
<keyword evidence="2" id="KW-1185">Reference proteome</keyword>
<dbReference type="EMBL" id="BDIP01000431">
    <property type="protein sequence ID" value="GIQ81574.1"/>
    <property type="molecule type" value="Genomic_DNA"/>
</dbReference>
<sequence>VVTPDLADIPWHPFLLLRCAQLLRQAADVEVLLQTLPVTGLDSSALGVSMSQIVQCVEEMKVAYAPVQRKGLSLSAPKPKAEDTTAPNLTFANVLLGMHRSLLPRVELVTLLTSPSLQHRHLDVLESESGLPVLRLAQVTTAELVLAGAFSQMGPIKETVDTANAEAEVDSRLDQCQAVMAKWTADVNVTRGGDNDFGGFRLPQGLFKTLRSIALYVQKDVGSHYAVPITTRARKVEHNVLWALHSASMLHYTQQYLKMAAVLMANNAEFDAYYVNALSKWYNIKKSNARRAKTRLLDVLLDTDLTENLQGVISSISPVIRFIQSQRFYQYYCHLHGQDGSARGEAGYNDLHDLMCVPDRASYLEPAACKAPMPHLLPFIEEGERFNPCAPLSLFNIDGYIVRNIDPKAHVDHSQAWITCDENWEITGVVSGSRNPERVEVLRLAKPVAVTRARGLIPRLVRDGIRDAMRKDSDAAINDLNVGDMDSYWNKRTYHSQFLALDAWLHETLRKCQGSLTPLVPSWPYHSIHYVGNGVALAGKRSSTEGNRIFRSEQYGEPDTWSSVGEIENYTGAHTYFFGSHGDTVITGTGDRGTPCIIRSADAGKTWTVVVDAAAASALNGGMDPGSIYSPLYVGGRWIVSFRDTLAGGHIFESLDDGVTWTSMESEGLTAGARRMILDGDDSILFAGAFYDEGETAGFFRSTDGGSTWAKSLDGENAFAGMEDLGDGVYLAGTYAGSLSIDNEVYTSTRERTNNIATVHTQTSHLLESGDMVGVYGMGDETFDARPEAAVTVLTSTSFSYSSVGPDVDTTADTTGRVLPGNTVKIFRTTDYAQTWVQVASPVVYSSLAYVREITHIGEGVVLAYIAGNENSWDDRGIRYYESLDYGVTWTPLPNQFTSDYGPLNTPNLIACGSSLYTMSRPGTTLYASGEPVNCAGRPKLHKWEIDTGVKT</sequence>
<dbReference type="Gene3D" id="2.130.10.10">
    <property type="entry name" value="YVTN repeat-like/Quinoprotein amine dehydrogenase"/>
    <property type="match status" value="1"/>
</dbReference>